<reference evidence="3 4" key="1">
    <citation type="submission" date="2016-03" db="EMBL/GenBank/DDBJ databases">
        <title>EvidentialGene: Evidence-directed Construction of Genes on Genomes.</title>
        <authorList>
            <person name="Gilbert D.G."/>
            <person name="Choi J.-H."/>
            <person name="Mockaitis K."/>
            <person name="Colbourne J."/>
            <person name="Pfrender M."/>
        </authorList>
    </citation>
    <scope>NUCLEOTIDE SEQUENCE [LARGE SCALE GENOMIC DNA]</scope>
    <source>
        <strain evidence="3 4">Xinb3</strain>
        <tissue evidence="3">Complete organism</tissue>
    </source>
</reference>
<feature type="region of interest" description="Disordered" evidence="1">
    <location>
        <begin position="1"/>
        <end position="72"/>
    </location>
</feature>
<dbReference type="GO" id="GO:0000398">
    <property type="term" value="P:mRNA splicing, via spliceosome"/>
    <property type="evidence" value="ECO:0007669"/>
    <property type="project" value="InterPro"/>
</dbReference>
<dbReference type="EMBL" id="LRGB01003101">
    <property type="protein sequence ID" value="KZS04679.1"/>
    <property type="molecule type" value="Genomic_DNA"/>
</dbReference>
<dbReference type="InterPro" id="IPR039690">
    <property type="entry name" value="SNRNP25"/>
</dbReference>
<name>A0A164M315_9CRUS</name>
<dbReference type="InterPro" id="IPR000626">
    <property type="entry name" value="Ubiquitin-like_dom"/>
</dbReference>
<dbReference type="PANTHER" id="PTHR14942:SF0">
    <property type="entry name" value="U11_U12 SMALL NUCLEAR RIBONUCLEOPROTEIN 25 KDA PROTEIN"/>
    <property type="match status" value="1"/>
</dbReference>
<evidence type="ECO:0000313" key="4">
    <source>
        <dbReference type="Proteomes" id="UP000076858"/>
    </source>
</evidence>
<comment type="caution">
    <text evidence="3">The sequence shown here is derived from an EMBL/GenBank/DDBJ whole genome shotgun (WGS) entry which is preliminary data.</text>
</comment>
<gene>
    <name evidence="3" type="ORF">APZ42_032322</name>
</gene>
<dbReference type="PANTHER" id="PTHR14942">
    <property type="entry name" value="U11/U12 SMALL NUCLEAR RIBONUCLEOPROTEIN 25 KDA PROTEIN"/>
    <property type="match status" value="1"/>
</dbReference>
<keyword evidence="4" id="KW-1185">Reference proteome</keyword>
<dbReference type="AlphaFoldDB" id="A0A164M315"/>
<dbReference type="Proteomes" id="UP000076858">
    <property type="component" value="Unassembled WGS sequence"/>
</dbReference>
<proteinExistence type="predicted"/>
<dbReference type="CDD" id="cd17058">
    <property type="entry name" value="Ubl_SNRNP25"/>
    <property type="match status" value="1"/>
</dbReference>
<dbReference type="GO" id="GO:0005689">
    <property type="term" value="C:U12-type spliceosomal complex"/>
    <property type="evidence" value="ECO:0007669"/>
    <property type="project" value="TreeGrafter"/>
</dbReference>
<dbReference type="OrthoDB" id="72819at2759"/>
<accession>A0A164M315</accession>
<dbReference type="PROSITE" id="PS50053">
    <property type="entry name" value="UBIQUITIN_2"/>
    <property type="match status" value="1"/>
</dbReference>
<dbReference type="InterPro" id="IPR029071">
    <property type="entry name" value="Ubiquitin-like_domsf"/>
</dbReference>
<dbReference type="Pfam" id="PF18036">
    <property type="entry name" value="Ubiquitin_4"/>
    <property type="match status" value="1"/>
</dbReference>
<dbReference type="SUPFAM" id="SSF54236">
    <property type="entry name" value="Ubiquitin-like"/>
    <property type="match status" value="1"/>
</dbReference>
<dbReference type="InterPro" id="IPR040610">
    <property type="entry name" value="SNRNP25_ubiquitin"/>
</dbReference>
<feature type="domain" description="Ubiquitin-like" evidence="2">
    <location>
        <begin position="118"/>
        <end position="211"/>
    </location>
</feature>
<sequence>MEVEESSSRRSKRKKEKKHHKSKSKSKSKSKKKHRKRRRRSPSSSEESQHHSNVKASSLANLANPEDSRKYSHQEVVDLVKKTLDSLLAKDPILNDLPPAVTLEEVQSLIALEHGQAIQIEIHRDDGTSFPVIISQNATVGQLKRSVERATELRLSRDASNCHRRINWKYVWKTYWLYAQGTKLKDDMTTLKDYAINNDDRISFIKRLKEK</sequence>
<dbReference type="STRING" id="35525.A0A164M315"/>
<evidence type="ECO:0000313" key="3">
    <source>
        <dbReference type="EMBL" id="KZS04679.1"/>
    </source>
</evidence>
<evidence type="ECO:0000256" key="1">
    <source>
        <dbReference type="SAM" id="MobiDB-lite"/>
    </source>
</evidence>
<protein>
    <submittedName>
        <fullName evidence="3">U11/U12 small nuclear ribonucleoprotein 25 kDa protein</fullName>
    </submittedName>
</protein>
<keyword evidence="3" id="KW-0687">Ribonucleoprotein</keyword>
<evidence type="ECO:0000259" key="2">
    <source>
        <dbReference type="PROSITE" id="PS50053"/>
    </source>
</evidence>
<feature type="compositionally biased region" description="Basic residues" evidence="1">
    <location>
        <begin position="9"/>
        <end position="41"/>
    </location>
</feature>
<organism evidence="3 4">
    <name type="scientific">Daphnia magna</name>
    <dbReference type="NCBI Taxonomy" id="35525"/>
    <lineage>
        <taxon>Eukaryota</taxon>
        <taxon>Metazoa</taxon>
        <taxon>Ecdysozoa</taxon>
        <taxon>Arthropoda</taxon>
        <taxon>Crustacea</taxon>
        <taxon>Branchiopoda</taxon>
        <taxon>Diplostraca</taxon>
        <taxon>Cladocera</taxon>
        <taxon>Anomopoda</taxon>
        <taxon>Daphniidae</taxon>
        <taxon>Daphnia</taxon>
    </lineage>
</organism>
<dbReference type="Gene3D" id="3.10.20.90">
    <property type="entry name" value="Phosphatidylinositol 3-kinase Catalytic Subunit, Chain A, domain 1"/>
    <property type="match status" value="1"/>
</dbReference>